<dbReference type="InterPro" id="IPR032735">
    <property type="entry name" value="BROMI_M"/>
</dbReference>
<dbReference type="GO" id="GO:0005737">
    <property type="term" value="C:cytoplasm"/>
    <property type="evidence" value="ECO:0007669"/>
    <property type="project" value="UniProtKB-SubCell"/>
</dbReference>
<feature type="domain" description="BROMI C-terminal Rab TBC-like" evidence="11">
    <location>
        <begin position="472"/>
        <end position="903"/>
    </location>
</feature>
<evidence type="ECO:0000259" key="10">
    <source>
        <dbReference type="Pfam" id="PF14961"/>
    </source>
</evidence>
<evidence type="ECO:0000256" key="6">
    <source>
        <dbReference type="ARBA" id="ARBA00023273"/>
    </source>
</evidence>
<name>A0A6S7GYC1_PARCT</name>
<evidence type="ECO:0000256" key="3">
    <source>
        <dbReference type="ARBA" id="ARBA00022473"/>
    </source>
</evidence>
<evidence type="ECO:0000256" key="2">
    <source>
        <dbReference type="ARBA" id="ARBA00004496"/>
    </source>
</evidence>
<gene>
    <name evidence="12" type="ORF">PACLA_8A029282</name>
</gene>
<evidence type="ECO:0000259" key="11">
    <source>
        <dbReference type="Pfam" id="PF23440"/>
    </source>
</evidence>
<dbReference type="AlphaFoldDB" id="A0A6S7GYC1"/>
<keyword evidence="13" id="KW-1185">Reference proteome</keyword>
<dbReference type="EMBL" id="CACRXK020003331">
    <property type="protein sequence ID" value="CAB3998354.1"/>
    <property type="molecule type" value="Genomic_DNA"/>
</dbReference>
<accession>A0A6S7GYC1</accession>
<dbReference type="Gene3D" id="1.10.472.80">
    <property type="entry name" value="Ypt/Rab-GAP domain of gyp1p, domain 3"/>
    <property type="match status" value="1"/>
</dbReference>
<proteinExistence type="predicted"/>
<evidence type="ECO:0000256" key="9">
    <source>
        <dbReference type="ARBA" id="ARBA00075916"/>
    </source>
</evidence>
<dbReference type="PANTHER" id="PTHR13465">
    <property type="entry name" value="UPF0183 PROTEIN"/>
    <property type="match status" value="1"/>
</dbReference>
<evidence type="ECO:0000256" key="8">
    <source>
        <dbReference type="ARBA" id="ARBA00067690"/>
    </source>
</evidence>
<reference evidence="12" key="1">
    <citation type="submission" date="2020-04" db="EMBL/GenBank/DDBJ databases">
        <authorList>
            <person name="Alioto T."/>
            <person name="Alioto T."/>
            <person name="Gomez Garrido J."/>
        </authorList>
    </citation>
    <scope>NUCLEOTIDE SEQUENCE</scope>
    <source>
        <strain evidence="12">A484AB</strain>
    </source>
</reference>
<evidence type="ECO:0000256" key="4">
    <source>
        <dbReference type="ARBA" id="ARBA00022490"/>
    </source>
</evidence>
<evidence type="ECO:0000256" key="1">
    <source>
        <dbReference type="ARBA" id="ARBA00004138"/>
    </source>
</evidence>
<evidence type="ECO:0000313" key="12">
    <source>
        <dbReference type="EMBL" id="CAB3998354.1"/>
    </source>
</evidence>
<evidence type="ECO:0000313" key="13">
    <source>
        <dbReference type="Proteomes" id="UP001152795"/>
    </source>
</evidence>
<dbReference type="InterPro" id="IPR035969">
    <property type="entry name" value="Rab-GAP_TBC_sf"/>
</dbReference>
<dbReference type="SUPFAM" id="SSF47923">
    <property type="entry name" value="Ypt/Rab-GAP domain of gyp1p"/>
    <property type="match status" value="1"/>
</dbReference>
<comment type="subcellular location">
    <subcellularLocation>
        <location evidence="1">Cell projection</location>
        <location evidence="1">Cilium</location>
    </subcellularLocation>
    <subcellularLocation>
        <location evidence="2">Cytoplasm</location>
    </subcellularLocation>
</comment>
<protein>
    <recommendedName>
        <fullName evidence="8">Protein broad-minded</fullName>
    </recommendedName>
    <alternativeName>
        <fullName evidence="9">TBC1 domain family member 32</fullName>
    </alternativeName>
</protein>
<dbReference type="FunFam" id="1.10.472.80:FF:000031">
    <property type="entry name" value="TBC1 domain family, member 32"/>
    <property type="match status" value="1"/>
</dbReference>
<sequence>MEFASITKSLLPFDLLEDDDCEDIIDTTSEDKDFYSFQQLDYIYFVHSLCLLGRLLLYKDSRELFPVVLPNTDDTVSTTDLVVAFIEIMSANYPNFTDSYHPGELVVTVLKEIASSTVASQELLCKDSVANALLLPLQTYLEGMADDEESADLEKNTLVFVADVLACLAASDCGRRLLLYGEKHERWQRNRFAPAHVIIEFTKKALTGQLPGKVTLPHTSVSALVFVCRQLYNGCEGLLVTSHYGLHQCIADTWRSTDSGYCSVEDDIDDESRFILPTCLIDNLLNFAGTPKGVLLLQQSGAMSECVSYMYERYKKKLQVSKCEKFGYGVMVTQIAATCPGAVSLETSGFVSSLLHDLWFCLEGGEDDNKILSPRIKENGIEKTLHKVMLNLLNILSSFPAVYELIVNQPLSSTSPELREDNVSTSINRYPYPTTIVEIIERLALIDSEDKVRLLLNFEEAHLFGLRLLNVMCSSLDTFLLLQTQYNIQEALLQLQAKSMLPSSSQYVIDACSMERNHVLVRTYFVGGPTERNLPPRTLSNDSNEANIVPIFSTYPPPSKPYLHCDSTVKPNVPDDDLCQHLESKEPHSGEWLGKCRNLVVSAVTSSQTRLKGKVLVELLEQLVEVHSNNAEEAIFPLIDFSGSETILKGVELSQQQLLGVKMSIRYGSHLKLFQSNAENNNNLVLLLKKVKCFLQGQQHRASESAMNFLNDYYPGYDWFASTVFLIMAGDGEKSWNFLFKFSCLVSSVYLWTPRLHASVHLPTPLMVSGISPIYSSVCHNIELVLQAEVPLVFSAFRISGYTPSQICQHWLSQCFWNYLDWEDICAYVVICLALGIDYQVYLCVAILHHLQRDILRETQRQRLVLFLKEGPVLNFELSEYMEFMMDLQRRYRSTILKDLQNITKA</sequence>
<dbReference type="Pfam" id="PF14961">
    <property type="entry name" value="BROMI"/>
    <property type="match status" value="1"/>
</dbReference>
<organism evidence="12 13">
    <name type="scientific">Paramuricea clavata</name>
    <name type="common">Red gorgonian</name>
    <name type="synonym">Violescent sea-whip</name>
    <dbReference type="NCBI Taxonomy" id="317549"/>
    <lineage>
        <taxon>Eukaryota</taxon>
        <taxon>Metazoa</taxon>
        <taxon>Cnidaria</taxon>
        <taxon>Anthozoa</taxon>
        <taxon>Octocorallia</taxon>
        <taxon>Malacalcyonacea</taxon>
        <taxon>Plexauridae</taxon>
        <taxon>Paramuricea</taxon>
    </lineage>
</organism>
<dbReference type="Pfam" id="PF23440">
    <property type="entry name" value="BROMI_C"/>
    <property type="match status" value="1"/>
</dbReference>
<evidence type="ECO:0000256" key="5">
    <source>
        <dbReference type="ARBA" id="ARBA00023069"/>
    </source>
</evidence>
<keyword evidence="5" id="KW-0969">Cilium</keyword>
<dbReference type="GO" id="GO:0005929">
    <property type="term" value="C:cilium"/>
    <property type="evidence" value="ECO:0007669"/>
    <property type="project" value="UniProtKB-SubCell"/>
</dbReference>
<dbReference type="InterPro" id="IPR039156">
    <property type="entry name" value="PHAF1/BROMI"/>
</dbReference>
<evidence type="ECO:0000256" key="7">
    <source>
        <dbReference type="ARBA" id="ARBA00054310"/>
    </source>
</evidence>
<dbReference type="PANTHER" id="PTHR13465:SF3">
    <property type="entry name" value="PROTEIN BROAD-MINDED"/>
    <property type="match status" value="1"/>
</dbReference>
<keyword evidence="3" id="KW-0217">Developmental protein</keyword>
<dbReference type="Proteomes" id="UP001152795">
    <property type="component" value="Unassembled WGS sequence"/>
</dbReference>
<keyword evidence="4" id="KW-0963">Cytoplasm</keyword>
<comment type="function">
    <text evidence="7">Required for high-level Shh responses in the developing neural tube. Together with CDK20, controls the structure of the primary cilium by coordinating assembly of the ciliary membrane and axoneme, allowing GLI2 to be properly activated in response to Shh signaling.</text>
</comment>
<feature type="domain" description="BROMI middle region" evidence="10">
    <location>
        <begin position="27"/>
        <end position="452"/>
    </location>
</feature>
<dbReference type="GO" id="GO:1905515">
    <property type="term" value="P:non-motile cilium assembly"/>
    <property type="evidence" value="ECO:0007669"/>
    <property type="project" value="TreeGrafter"/>
</dbReference>
<comment type="caution">
    <text evidence="12">The sequence shown here is derived from an EMBL/GenBank/DDBJ whole genome shotgun (WGS) entry which is preliminary data.</text>
</comment>
<dbReference type="InterPro" id="IPR055392">
    <property type="entry name" value="BROMI_C"/>
</dbReference>
<dbReference type="OrthoDB" id="1668230at2759"/>
<keyword evidence="6" id="KW-0966">Cell projection</keyword>